<feature type="transmembrane region" description="Helical" evidence="9">
    <location>
        <begin position="85"/>
        <end position="111"/>
    </location>
</feature>
<keyword evidence="4 9" id="KW-1133">Transmembrane helix</keyword>
<dbReference type="GeneID" id="107116779"/>
<keyword evidence="11" id="KW-1185">Reference proteome</keyword>
<evidence type="ECO:0000256" key="2">
    <source>
        <dbReference type="ARBA" id="ARBA00022692"/>
    </source>
</evidence>
<evidence type="ECO:0000256" key="4">
    <source>
        <dbReference type="ARBA" id="ARBA00022989"/>
    </source>
</evidence>
<dbReference type="SUPFAM" id="SSF48726">
    <property type="entry name" value="Immunoglobulin"/>
    <property type="match status" value="1"/>
</dbReference>
<dbReference type="Proteomes" id="UP000694871">
    <property type="component" value="Unplaced"/>
</dbReference>
<dbReference type="PANTHER" id="PTHR13869">
    <property type="entry name" value="MYELIN P0 RELATED"/>
    <property type="match status" value="1"/>
</dbReference>
<dbReference type="InterPro" id="IPR007110">
    <property type="entry name" value="Ig-like_dom"/>
</dbReference>
<keyword evidence="12" id="KW-0407">Ion channel</keyword>
<comment type="subcellular location">
    <subcellularLocation>
        <location evidence="1">Membrane</location>
    </subcellularLocation>
</comment>
<keyword evidence="5 9" id="KW-0472">Membrane</keyword>
<evidence type="ECO:0000259" key="10">
    <source>
        <dbReference type="PROSITE" id="PS50835"/>
    </source>
</evidence>
<evidence type="ECO:0000313" key="11">
    <source>
        <dbReference type="Proteomes" id="UP000694871"/>
    </source>
</evidence>
<dbReference type="PROSITE" id="PS50835">
    <property type="entry name" value="IG_LIKE"/>
    <property type="match status" value="1"/>
</dbReference>
<dbReference type="RefSeq" id="XP_015274264.1">
    <property type="nucleotide sequence ID" value="XM_015418778.1"/>
</dbReference>
<proteinExistence type="predicted"/>
<evidence type="ECO:0000256" key="8">
    <source>
        <dbReference type="SAM" id="MobiDB-lite"/>
    </source>
</evidence>
<dbReference type="PANTHER" id="PTHR13869:SF14">
    <property type="entry name" value="SODIUM CHANNEL SUBUNIT BETA-4"/>
    <property type="match status" value="1"/>
</dbReference>
<keyword evidence="12" id="KW-0813">Transport</keyword>
<dbReference type="Pfam" id="PF00047">
    <property type="entry name" value="ig"/>
    <property type="match status" value="1"/>
</dbReference>
<keyword evidence="6" id="KW-1015">Disulfide bond</keyword>
<sequence length="173" mass="19419">MVRNKNVRPVCRLCNPRVELPEVTLHKDSREYNLSILLLSVDFSDSGKYTCAVKNPKEKGAEHNATISLAVVVELVKVDNTLAKIIAAVVGGVIGLLVLILLLKKLILFLLKKRKEKKHVSCYWIPSFHTMYSASRRLEIKEARKTQMSLSRVALPPPSSNKQGNTRPFEGLE</sequence>
<feature type="region of interest" description="Disordered" evidence="8">
    <location>
        <begin position="149"/>
        <end position="173"/>
    </location>
</feature>
<evidence type="ECO:0000256" key="3">
    <source>
        <dbReference type="ARBA" id="ARBA00022729"/>
    </source>
</evidence>
<feature type="domain" description="Ig-like" evidence="10">
    <location>
        <begin position="1"/>
        <end position="68"/>
    </location>
</feature>
<evidence type="ECO:0000256" key="7">
    <source>
        <dbReference type="ARBA" id="ARBA00023319"/>
    </source>
</evidence>
<evidence type="ECO:0000313" key="12">
    <source>
        <dbReference type="RefSeq" id="XP_015274264.1"/>
    </source>
</evidence>
<evidence type="ECO:0000256" key="6">
    <source>
        <dbReference type="ARBA" id="ARBA00023157"/>
    </source>
</evidence>
<dbReference type="Gene3D" id="2.60.40.10">
    <property type="entry name" value="Immunoglobulins"/>
    <property type="match status" value="1"/>
</dbReference>
<keyword evidence="2 9" id="KW-0812">Transmembrane</keyword>
<keyword evidence="3" id="KW-0732">Signal</keyword>
<organism evidence="11 12">
    <name type="scientific">Gekko japonicus</name>
    <name type="common">Schlegel's Japanese gecko</name>
    <dbReference type="NCBI Taxonomy" id="146911"/>
    <lineage>
        <taxon>Eukaryota</taxon>
        <taxon>Metazoa</taxon>
        <taxon>Chordata</taxon>
        <taxon>Craniata</taxon>
        <taxon>Vertebrata</taxon>
        <taxon>Euteleostomi</taxon>
        <taxon>Lepidosauria</taxon>
        <taxon>Squamata</taxon>
        <taxon>Bifurcata</taxon>
        <taxon>Gekkota</taxon>
        <taxon>Gekkonidae</taxon>
        <taxon>Gekkoninae</taxon>
        <taxon>Gekko</taxon>
    </lineage>
</organism>
<dbReference type="InterPro" id="IPR000920">
    <property type="entry name" value="Myelin_P0-rel"/>
</dbReference>
<reference evidence="12" key="1">
    <citation type="submission" date="2025-08" db="UniProtKB">
        <authorList>
            <consortium name="RefSeq"/>
        </authorList>
    </citation>
    <scope>IDENTIFICATION</scope>
</reference>
<gene>
    <name evidence="12" type="primary">SCN4B</name>
</gene>
<dbReference type="GO" id="GO:0034220">
    <property type="term" value="P:monoatomic ion transmembrane transport"/>
    <property type="evidence" value="ECO:0007669"/>
    <property type="project" value="UniProtKB-KW"/>
</dbReference>
<accession>A0ABM1KKM7</accession>
<protein>
    <submittedName>
        <fullName evidence="12">Sodium channel subunit beta-4 isoform X1</fullName>
    </submittedName>
</protein>
<name>A0ABM1KKM7_GEKJA</name>
<evidence type="ECO:0000256" key="9">
    <source>
        <dbReference type="SAM" id="Phobius"/>
    </source>
</evidence>
<keyword evidence="7" id="KW-0393">Immunoglobulin domain</keyword>
<dbReference type="InterPro" id="IPR013151">
    <property type="entry name" value="Immunoglobulin_dom"/>
</dbReference>
<evidence type="ECO:0000256" key="5">
    <source>
        <dbReference type="ARBA" id="ARBA00023136"/>
    </source>
</evidence>
<keyword evidence="12" id="KW-0406">Ion transport</keyword>
<dbReference type="InterPro" id="IPR036179">
    <property type="entry name" value="Ig-like_dom_sf"/>
</dbReference>
<evidence type="ECO:0000256" key="1">
    <source>
        <dbReference type="ARBA" id="ARBA00004370"/>
    </source>
</evidence>
<dbReference type="InterPro" id="IPR013783">
    <property type="entry name" value="Ig-like_fold"/>
</dbReference>